<evidence type="ECO:0000313" key="1">
    <source>
        <dbReference type="EMBL" id="CBJ90121.1"/>
    </source>
</evidence>
<protein>
    <submittedName>
        <fullName evidence="1">Uncharacterized protein</fullName>
    </submittedName>
</protein>
<dbReference type="HOGENOM" id="CLU_2249044_0_0_6"/>
<dbReference type="GeneID" id="24902383"/>
<dbReference type="EMBL" id="FN667742">
    <property type="protein sequence ID" value="CBJ90121.1"/>
    <property type="molecule type" value="Genomic_DNA"/>
</dbReference>
<name>D3VEK9_XENNA</name>
<accession>D3VEK9</accession>
<proteinExistence type="predicted"/>
<dbReference type="Proteomes" id="UP000008075">
    <property type="component" value="Chromosome"/>
</dbReference>
<organism evidence="1 2">
    <name type="scientific">Xenorhabdus nematophila (strain ATCC 19061 / DSM 3370 / CCUG 14189 / LMG 1036 / NCIMB 9965 / AN6)</name>
    <dbReference type="NCBI Taxonomy" id="406817"/>
    <lineage>
        <taxon>Bacteria</taxon>
        <taxon>Pseudomonadati</taxon>
        <taxon>Pseudomonadota</taxon>
        <taxon>Gammaproteobacteria</taxon>
        <taxon>Enterobacterales</taxon>
        <taxon>Morganellaceae</taxon>
        <taxon>Xenorhabdus</taxon>
    </lineage>
</organism>
<dbReference type="KEGG" id="xne:XNC1_2061"/>
<dbReference type="AlphaFoldDB" id="D3VEK9"/>
<gene>
    <name evidence="1" type="ordered locus">XNC1_2061</name>
</gene>
<evidence type="ECO:0000313" key="2">
    <source>
        <dbReference type="Proteomes" id="UP000008075"/>
    </source>
</evidence>
<dbReference type="RefSeq" id="WP_013184230.1">
    <property type="nucleotide sequence ID" value="NC_014228.1"/>
</dbReference>
<keyword evidence="2" id="KW-1185">Reference proteome</keyword>
<sequence length="104" mass="12032">MIDRTIYNTSNYDIEFFAQGTAGSKYGSVTIKPGQWEWVFIEGNELFTLVANIKINEGKNSSVIFSQELKARPGGYLYKVFNKKGFDYFIHIFYDPDFFELTVT</sequence>
<reference evidence="1 2" key="1">
    <citation type="journal article" date="2011" name="PLoS ONE">
        <title>The entomopathogenic bacterial endosymbionts xenorhabdus and photorhabdus: convergent lifestyles from divergent genomes.</title>
        <authorList>
            <person name="Chaston J.M."/>
            <person name="Suen G."/>
            <person name="Tucker S.L."/>
            <person name="Andersen A.W."/>
            <person name="Bhasin A."/>
            <person name="Bode E."/>
            <person name="Bode H.B."/>
            <person name="Brachmann A.O."/>
            <person name="Cowles C.E."/>
            <person name="Cowles K.N."/>
            <person name="Darby C."/>
            <person name="de Leon L."/>
            <person name="Drace K."/>
            <person name="Du Z."/>
            <person name="Givaudan A."/>
            <person name="Herbert Tran E.E."/>
            <person name="Jewell K.A."/>
            <person name="Knack J.J."/>
            <person name="Krasomil-Osterfeld K.C."/>
            <person name="Kukor R."/>
            <person name="Lanois A."/>
            <person name="Latreille P."/>
            <person name="Leimgruber N.K."/>
            <person name="Lipke C.M."/>
            <person name="Liu R."/>
            <person name="Lu X."/>
            <person name="Martens E.C."/>
            <person name="Marri P.R."/>
            <person name="Medigue C."/>
            <person name="Menard M.L."/>
            <person name="Miller N.M."/>
            <person name="Morales-Soto N."/>
            <person name="Norton S."/>
            <person name="Ogier J.C."/>
            <person name="Orchard S.S."/>
            <person name="Park D."/>
            <person name="Park Y."/>
            <person name="Qurollo B.A."/>
            <person name="Sugar D.R."/>
            <person name="Richards G.R."/>
            <person name="Rouy Z."/>
            <person name="Slominski B."/>
            <person name="Slominski K."/>
            <person name="Snyder H."/>
            <person name="Tjaden B.C."/>
            <person name="van der Hoeven R."/>
            <person name="Welch R.D."/>
            <person name="Wheeler C."/>
            <person name="Xiang B."/>
            <person name="Barbazuk B."/>
            <person name="Gaudriault S."/>
            <person name="Goodner B."/>
            <person name="Slater S.C."/>
            <person name="Forst S."/>
            <person name="Goldman B.S."/>
            <person name="Goodrich-Blair H."/>
        </authorList>
    </citation>
    <scope>NUCLEOTIDE SEQUENCE [LARGE SCALE GENOMIC DNA]</scope>
    <source>
        <strain evidence="2">ATCC 19061 / DSM 3370 / CCUG 14189 / LMG 1036 / NCIMB 9965 / AN6</strain>
    </source>
</reference>